<sequence>MNTLQILIQLLCNHQSNKLNVISYFHSHQLTQNLITQNQLNNFITNNISYSVNSCCNSFLLKIHPQQTNENKLKHVNSYLYLALQPKQLTPAEIADMAHHFSVNNQDLNFSGTHCRDNFNREQLTTLFEAMMQTPYNISDDVGDAATKAIDTFQYAELQANKKSDPYYISKFILQFQAGLGQIVLPFGSGFLTGRVNQNIQKNDLQRVTMICQNQQL</sequence>
<evidence type="ECO:0000313" key="2">
    <source>
        <dbReference type="Proteomes" id="UP000689195"/>
    </source>
</evidence>
<name>A0A8S1WCK3_9CILI</name>
<gene>
    <name evidence="1" type="ORF">PPENT_87.1.T0850263</name>
</gene>
<dbReference type="Proteomes" id="UP000689195">
    <property type="component" value="Unassembled WGS sequence"/>
</dbReference>
<reference evidence="1" key="1">
    <citation type="submission" date="2021-01" db="EMBL/GenBank/DDBJ databases">
        <authorList>
            <consortium name="Genoscope - CEA"/>
            <person name="William W."/>
        </authorList>
    </citation>
    <scope>NUCLEOTIDE SEQUENCE</scope>
</reference>
<comment type="caution">
    <text evidence="1">The sequence shown here is derived from an EMBL/GenBank/DDBJ whole genome shotgun (WGS) entry which is preliminary data.</text>
</comment>
<evidence type="ECO:0000313" key="1">
    <source>
        <dbReference type="EMBL" id="CAD8185769.1"/>
    </source>
</evidence>
<organism evidence="1 2">
    <name type="scientific">Paramecium pentaurelia</name>
    <dbReference type="NCBI Taxonomy" id="43138"/>
    <lineage>
        <taxon>Eukaryota</taxon>
        <taxon>Sar</taxon>
        <taxon>Alveolata</taxon>
        <taxon>Ciliophora</taxon>
        <taxon>Intramacronucleata</taxon>
        <taxon>Oligohymenophorea</taxon>
        <taxon>Peniculida</taxon>
        <taxon>Parameciidae</taxon>
        <taxon>Paramecium</taxon>
    </lineage>
</organism>
<accession>A0A8S1WCK3</accession>
<protein>
    <submittedName>
        <fullName evidence="1">Uncharacterized protein</fullName>
    </submittedName>
</protein>
<dbReference type="AlphaFoldDB" id="A0A8S1WCK3"/>
<dbReference type="EMBL" id="CAJJDO010000085">
    <property type="protein sequence ID" value="CAD8185769.1"/>
    <property type="molecule type" value="Genomic_DNA"/>
</dbReference>
<proteinExistence type="predicted"/>
<keyword evidence="2" id="KW-1185">Reference proteome</keyword>